<evidence type="ECO:0000256" key="4">
    <source>
        <dbReference type="ARBA" id="ARBA00023204"/>
    </source>
</evidence>
<evidence type="ECO:0000256" key="1">
    <source>
        <dbReference type="ARBA" id="ARBA00022490"/>
    </source>
</evidence>
<feature type="domain" description="Helix-hairpin-helix DNA-binding motif class 1" evidence="5">
    <location>
        <begin position="73"/>
        <end position="92"/>
    </location>
</feature>
<dbReference type="EMBL" id="CP000780">
    <property type="protein sequence ID" value="ABS54636.1"/>
    <property type="molecule type" value="Genomic_DNA"/>
</dbReference>
<dbReference type="STRING" id="456442.Mboo_0112"/>
<keyword evidence="2" id="KW-0227">DNA damage</keyword>
<evidence type="ECO:0000313" key="6">
    <source>
        <dbReference type="EMBL" id="ABS54636.1"/>
    </source>
</evidence>
<dbReference type="GO" id="GO:0006281">
    <property type="term" value="P:DNA repair"/>
    <property type="evidence" value="ECO:0007669"/>
    <property type="project" value="UniProtKB-KW"/>
</dbReference>
<dbReference type="AlphaFoldDB" id="A7I4H5"/>
<dbReference type="Pfam" id="PF14520">
    <property type="entry name" value="HHH_5"/>
    <property type="match status" value="1"/>
</dbReference>
<dbReference type="Pfam" id="PF07499">
    <property type="entry name" value="RuvA_C"/>
    <property type="match status" value="1"/>
</dbReference>
<dbReference type="Gene3D" id="1.10.150.20">
    <property type="entry name" value="5' to 3' exonuclease, C-terminal subdomain"/>
    <property type="match status" value="1"/>
</dbReference>
<dbReference type="GO" id="GO:0009378">
    <property type="term" value="F:four-way junction helicase activity"/>
    <property type="evidence" value="ECO:0007669"/>
    <property type="project" value="InterPro"/>
</dbReference>
<keyword evidence="4" id="KW-0234">DNA repair</keyword>
<dbReference type="GO" id="GO:0009379">
    <property type="term" value="C:Holliday junction helicase complex"/>
    <property type="evidence" value="ECO:0007669"/>
    <property type="project" value="InterPro"/>
</dbReference>
<evidence type="ECO:0000256" key="3">
    <source>
        <dbReference type="ARBA" id="ARBA00023125"/>
    </source>
</evidence>
<dbReference type="InterPro" id="IPR011114">
    <property type="entry name" value="RuvA_C"/>
</dbReference>
<dbReference type="HOGENOM" id="CLU_087936_3_0_2"/>
<dbReference type="GO" id="GO:0005524">
    <property type="term" value="F:ATP binding"/>
    <property type="evidence" value="ECO:0007669"/>
    <property type="project" value="InterPro"/>
</dbReference>
<dbReference type="SMART" id="SM00278">
    <property type="entry name" value="HhH1"/>
    <property type="match status" value="2"/>
</dbReference>
<dbReference type="RefSeq" id="WP_011991124.1">
    <property type="nucleotide sequence ID" value="NC_009712.1"/>
</dbReference>
<dbReference type="InterPro" id="IPR000085">
    <property type="entry name" value="RuvA"/>
</dbReference>
<dbReference type="GeneID" id="5411286"/>
<keyword evidence="6" id="KW-0378">Hydrolase</keyword>
<name>A7I4H5_METB6</name>
<dbReference type="InterPro" id="IPR013849">
    <property type="entry name" value="DNA_helicase_Holl-junc_RuvA_I"/>
</dbReference>
<feature type="domain" description="Helix-hairpin-helix DNA-binding motif class 1" evidence="5">
    <location>
        <begin position="108"/>
        <end position="127"/>
    </location>
</feature>
<dbReference type="InterPro" id="IPR010994">
    <property type="entry name" value="RuvA_2-like"/>
</dbReference>
<evidence type="ECO:0000313" key="7">
    <source>
        <dbReference type="Proteomes" id="UP000002408"/>
    </source>
</evidence>
<dbReference type="SUPFAM" id="SSF50249">
    <property type="entry name" value="Nucleic acid-binding proteins"/>
    <property type="match status" value="1"/>
</dbReference>
<dbReference type="HAMAP" id="MF_00031">
    <property type="entry name" value="DNA_HJ_migration_RuvA"/>
    <property type="match status" value="1"/>
</dbReference>
<sequence>MIAYLEGTPAATGDRWVVLDVNGIGYRVHVPEPEVREIAGAGTKVKLHTYMAVREDAITLYGFLHESELELFTVIIGVSGIGPQIALNILSQISLEDFVLAILSGDEKSLTRISGIGPKGAKRLILELRDKMKKVQDAMTHTPAGRQDATLRDAASALVSLGFAEAASYDAVASAARGLAAPTVQEIVKAALRLLKEGEHR</sequence>
<evidence type="ECO:0000259" key="5">
    <source>
        <dbReference type="SMART" id="SM00278"/>
    </source>
</evidence>
<dbReference type="Gene3D" id="2.40.50.140">
    <property type="entry name" value="Nucleic acid-binding proteins"/>
    <property type="match status" value="1"/>
</dbReference>
<evidence type="ECO:0000256" key="2">
    <source>
        <dbReference type="ARBA" id="ARBA00022763"/>
    </source>
</evidence>
<dbReference type="NCBIfam" id="TIGR00084">
    <property type="entry name" value="ruvA"/>
    <property type="match status" value="1"/>
</dbReference>
<keyword evidence="7" id="KW-1185">Reference proteome</keyword>
<dbReference type="KEGG" id="mbn:Mboo_0112"/>
<dbReference type="CDD" id="cd14332">
    <property type="entry name" value="UBA_RuvA_C"/>
    <property type="match status" value="1"/>
</dbReference>
<dbReference type="Gene3D" id="1.10.8.10">
    <property type="entry name" value="DNA helicase RuvA subunit, C-terminal domain"/>
    <property type="match status" value="1"/>
</dbReference>
<dbReference type="Pfam" id="PF01330">
    <property type="entry name" value="RuvA_N"/>
    <property type="match status" value="1"/>
</dbReference>
<dbReference type="GO" id="GO:0006310">
    <property type="term" value="P:DNA recombination"/>
    <property type="evidence" value="ECO:0007669"/>
    <property type="project" value="InterPro"/>
</dbReference>
<dbReference type="GO" id="GO:0003677">
    <property type="term" value="F:DNA binding"/>
    <property type="evidence" value="ECO:0007669"/>
    <property type="project" value="UniProtKB-KW"/>
</dbReference>
<dbReference type="InterPro" id="IPR036267">
    <property type="entry name" value="RuvA_C_sf"/>
</dbReference>
<reference evidence="7" key="1">
    <citation type="journal article" date="2015" name="Microbiology">
        <title>Genome of Methanoregula boonei 6A8 reveals adaptations to oligotrophic peatland environments.</title>
        <authorList>
            <person name="Braeuer S."/>
            <person name="Cadillo-Quiroz H."/>
            <person name="Kyrpides N."/>
            <person name="Woyke T."/>
            <person name="Goodwin L."/>
            <person name="Detter C."/>
            <person name="Podell S."/>
            <person name="Yavitt J.B."/>
            <person name="Zinder S.H."/>
        </authorList>
    </citation>
    <scope>NUCLEOTIDE SEQUENCE [LARGE SCALE GENOMIC DNA]</scope>
    <source>
        <strain evidence="7">DSM 21154 / JCM 14090 / 6A8</strain>
    </source>
</reference>
<keyword evidence="6" id="KW-0547">Nucleotide-binding</keyword>
<gene>
    <name evidence="6" type="ordered locus">Mboo_0112</name>
</gene>
<dbReference type="InterPro" id="IPR003583">
    <property type="entry name" value="Hlx-hairpin-Hlx_DNA-bd_motif"/>
</dbReference>
<proteinExistence type="inferred from homology"/>
<keyword evidence="3" id="KW-0238">DNA-binding</keyword>
<dbReference type="eggNOG" id="arCOG06911">
    <property type="taxonomic scope" value="Archaea"/>
</dbReference>
<dbReference type="Proteomes" id="UP000002408">
    <property type="component" value="Chromosome"/>
</dbReference>
<protein>
    <submittedName>
        <fullName evidence="6">Holliday junction DNA helicase RuvA</fullName>
    </submittedName>
</protein>
<dbReference type="SUPFAM" id="SSF47781">
    <property type="entry name" value="RuvA domain 2-like"/>
    <property type="match status" value="1"/>
</dbReference>
<keyword evidence="6" id="KW-0347">Helicase</keyword>
<dbReference type="InterPro" id="IPR012340">
    <property type="entry name" value="NA-bd_OB-fold"/>
</dbReference>
<dbReference type="OrthoDB" id="146701at2157"/>
<accession>A7I4H5</accession>
<keyword evidence="1" id="KW-0963">Cytoplasm</keyword>
<organism evidence="6 7">
    <name type="scientific">Methanoregula boonei (strain DSM 21154 / JCM 14090 / 6A8)</name>
    <dbReference type="NCBI Taxonomy" id="456442"/>
    <lineage>
        <taxon>Archaea</taxon>
        <taxon>Methanobacteriati</taxon>
        <taxon>Methanobacteriota</taxon>
        <taxon>Stenosarchaea group</taxon>
        <taxon>Methanomicrobia</taxon>
        <taxon>Methanomicrobiales</taxon>
        <taxon>Methanoregulaceae</taxon>
        <taxon>Methanoregula</taxon>
    </lineage>
</organism>
<keyword evidence="6" id="KW-0067">ATP-binding</keyword>
<dbReference type="SUPFAM" id="SSF46929">
    <property type="entry name" value="DNA helicase RuvA subunit, C-terminal domain"/>
    <property type="match status" value="1"/>
</dbReference>